<dbReference type="GO" id="GO:0016301">
    <property type="term" value="F:kinase activity"/>
    <property type="evidence" value="ECO:0007669"/>
    <property type="project" value="UniProtKB-KW"/>
</dbReference>
<dbReference type="Gene3D" id="3.30.565.10">
    <property type="entry name" value="Histidine kinase-like ATPase, C-terminal domain"/>
    <property type="match status" value="1"/>
</dbReference>
<evidence type="ECO:0000259" key="10">
    <source>
        <dbReference type="PROSITE" id="PS50109"/>
    </source>
</evidence>
<name>A0ABU2S499_9ACTN</name>
<evidence type="ECO:0000313" key="12">
    <source>
        <dbReference type="Proteomes" id="UP001183615"/>
    </source>
</evidence>
<evidence type="ECO:0000256" key="9">
    <source>
        <dbReference type="SAM" id="Phobius"/>
    </source>
</evidence>
<protein>
    <recommendedName>
        <fullName evidence="2">histidine kinase</fullName>
        <ecNumber evidence="2">2.7.13.3</ecNumber>
    </recommendedName>
</protein>
<dbReference type="InterPro" id="IPR011712">
    <property type="entry name" value="Sig_transdc_His_kin_sub3_dim/P"/>
</dbReference>
<evidence type="ECO:0000256" key="5">
    <source>
        <dbReference type="ARBA" id="ARBA00022741"/>
    </source>
</evidence>
<dbReference type="PANTHER" id="PTHR24421">
    <property type="entry name" value="NITRATE/NITRITE SENSOR PROTEIN NARX-RELATED"/>
    <property type="match status" value="1"/>
</dbReference>
<keyword evidence="7" id="KW-0067">ATP-binding</keyword>
<dbReference type="SMART" id="SM00387">
    <property type="entry name" value="HATPase_c"/>
    <property type="match status" value="1"/>
</dbReference>
<feature type="transmembrane region" description="Helical" evidence="9">
    <location>
        <begin position="12"/>
        <end position="31"/>
    </location>
</feature>
<comment type="caution">
    <text evidence="11">The sequence shown here is derived from an EMBL/GenBank/DDBJ whole genome shotgun (WGS) entry which is preliminary data.</text>
</comment>
<dbReference type="Pfam" id="PF07730">
    <property type="entry name" value="HisKA_3"/>
    <property type="match status" value="1"/>
</dbReference>
<keyword evidence="12" id="KW-1185">Reference proteome</keyword>
<keyword evidence="4" id="KW-0808">Transferase</keyword>
<gene>
    <name evidence="11" type="ORF">RM779_14590</name>
</gene>
<dbReference type="PANTHER" id="PTHR24421:SF10">
    <property type="entry name" value="NITRATE_NITRITE SENSOR PROTEIN NARQ"/>
    <property type="match status" value="1"/>
</dbReference>
<dbReference type="InterPro" id="IPR050482">
    <property type="entry name" value="Sensor_HK_TwoCompSys"/>
</dbReference>
<dbReference type="SUPFAM" id="SSF55874">
    <property type="entry name" value="ATPase domain of HSP90 chaperone/DNA topoisomerase II/histidine kinase"/>
    <property type="match status" value="1"/>
</dbReference>
<dbReference type="Proteomes" id="UP001183615">
    <property type="component" value="Unassembled WGS sequence"/>
</dbReference>
<evidence type="ECO:0000256" key="3">
    <source>
        <dbReference type="ARBA" id="ARBA00022553"/>
    </source>
</evidence>
<keyword evidence="6 11" id="KW-0418">Kinase</keyword>
<organism evidence="11 12">
    <name type="scientific">Streptomyces johnsoniae</name>
    <dbReference type="NCBI Taxonomy" id="3075532"/>
    <lineage>
        <taxon>Bacteria</taxon>
        <taxon>Bacillati</taxon>
        <taxon>Actinomycetota</taxon>
        <taxon>Actinomycetes</taxon>
        <taxon>Kitasatosporales</taxon>
        <taxon>Streptomycetaceae</taxon>
        <taxon>Streptomyces</taxon>
    </lineage>
</organism>
<keyword evidence="3" id="KW-0597">Phosphoprotein</keyword>
<dbReference type="PROSITE" id="PS50109">
    <property type="entry name" value="HIS_KIN"/>
    <property type="match status" value="1"/>
</dbReference>
<dbReference type="Pfam" id="PF02518">
    <property type="entry name" value="HATPase_c"/>
    <property type="match status" value="1"/>
</dbReference>
<keyword evidence="9" id="KW-0472">Membrane</keyword>
<accession>A0ABU2S499</accession>
<evidence type="ECO:0000256" key="1">
    <source>
        <dbReference type="ARBA" id="ARBA00000085"/>
    </source>
</evidence>
<dbReference type="CDD" id="cd16917">
    <property type="entry name" value="HATPase_UhpB-NarQ-NarX-like"/>
    <property type="match status" value="1"/>
</dbReference>
<keyword evidence="9" id="KW-0812">Transmembrane</keyword>
<evidence type="ECO:0000256" key="8">
    <source>
        <dbReference type="ARBA" id="ARBA00023012"/>
    </source>
</evidence>
<reference evidence="12" key="1">
    <citation type="submission" date="2023-07" db="EMBL/GenBank/DDBJ databases">
        <title>30 novel species of actinomycetes from the DSMZ collection.</title>
        <authorList>
            <person name="Nouioui I."/>
        </authorList>
    </citation>
    <scope>NUCLEOTIDE SEQUENCE [LARGE SCALE GENOMIC DNA]</scope>
    <source>
        <strain evidence="12">DSM 41886</strain>
    </source>
</reference>
<keyword evidence="5" id="KW-0547">Nucleotide-binding</keyword>
<keyword evidence="9" id="KW-1133">Transmembrane helix</keyword>
<dbReference type="RefSeq" id="WP_311618113.1">
    <property type="nucleotide sequence ID" value="NZ_JAVREV010000007.1"/>
</dbReference>
<feature type="domain" description="Histidine kinase" evidence="10">
    <location>
        <begin position="276"/>
        <end position="363"/>
    </location>
</feature>
<sequence>MSRSFRSRTSRAARLAVPVLMALYLAVLVPAEAGAGTPGAVVLLGSLAGVVQGAALYRRRSHPVPVLAVCLVGGLVIQLIAPNGIFPWAGLVVLGSLASTRPPSVSLPALAALLALTSLNFRTAPQEEAQFAMAVPVVVWALAEAVRNRRAAVAEASHRAVTEEQARIARELHDVIAHSVSVVVVQAAAADDVFDERPDQARSALRAIESSGRATLAELRRLLAVVRPEPDERSPQPGLDRLGELAEPLRAAGLPVSLTVRVPGPLPAGVEVSAYRIVQEALTNVLRHARARRVEVTARADGDVLEVEVTDDGAGAGVHAGARGGFGLVGMRERAAVLGGTVAAGPRPGGAGFRVHARLPLRAPTPSEGGRP</sequence>
<evidence type="ECO:0000256" key="7">
    <source>
        <dbReference type="ARBA" id="ARBA00022840"/>
    </source>
</evidence>
<keyword evidence="8" id="KW-0902">Two-component regulatory system</keyword>
<feature type="transmembrane region" description="Helical" evidence="9">
    <location>
        <begin position="64"/>
        <end position="85"/>
    </location>
</feature>
<dbReference type="InterPro" id="IPR003594">
    <property type="entry name" value="HATPase_dom"/>
</dbReference>
<evidence type="ECO:0000256" key="4">
    <source>
        <dbReference type="ARBA" id="ARBA00022679"/>
    </source>
</evidence>
<dbReference type="InterPro" id="IPR005467">
    <property type="entry name" value="His_kinase_dom"/>
</dbReference>
<comment type="catalytic activity">
    <reaction evidence="1">
        <text>ATP + protein L-histidine = ADP + protein N-phospho-L-histidine.</text>
        <dbReference type="EC" id="2.7.13.3"/>
    </reaction>
</comment>
<evidence type="ECO:0000256" key="6">
    <source>
        <dbReference type="ARBA" id="ARBA00022777"/>
    </source>
</evidence>
<evidence type="ECO:0000256" key="2">
    <source>
        <dbReference type="ARBA" id="ARBA00012438"/>
    </source>
</evidence>
<dbReference type="EC" id="2.7.13.3" evidence="2"/>
<feature type="transmembrane region" description="Helical" evidence="9">
    <location>
        <begin position="37"/>
        <end position="57"/>
    </location>
</feature>
<dbReference type="InterPro" id="IPR036890">
    <property type="entry name" value="HATPase_C_sf"/>
</dbReference>
<proteinExistence type="predicted"/>
<dbReference type="Gene3D" id="1.20.5.1930">
    <property type="match status" value="1"/>
</dbReference>
<evidence type="ECO:0000313" key="11">
    <source>
        <dbReference type="EMBL" id="MDT0443807.1"/>
    </source>
</evidence>
<dbReference type="EMBL" id="JAVREV010000007">
    <property type="protein sequence ID" value="MDT0443807.1"/>
    <property type="molecule type" value="Genomic_DNA"/>
</dbReference>